<organism evidence="7">
    <name type="scientific">Lygus hesperus</name>
    <name type="common">Western plant bug</name>
    <dbReference type="NCBI Taxonomy" id="30085"/>
    <lineage>
        <taxon>Eukaryota</taxon>
        <taxon>Metazoa</taxon>
        <taxon>Ecdysozoa</taxon>
        <taxon>Arthropoda</taxon>
        <taxon>Hexapoda</taxon>
        <taxon>Insecta</taxon>
        <taxon>Pterygota</taxon>
        <taxon>Neoptera</taxon>
        <taxon>Paraneoptera</taxon>
        <taxon>Hemiptera</taxon>
        <taxon>Heteroptera</taxon>
        <taxon>Panheteroptera</taxon>
        <taxon>Cimicomorpha</taxon>
        <taxon>Miridae</taxon>
        <taxon>Mirini</taxon>
        <taxon>Lygus</taxon>
    </lineage>
</organism>
<dbReference type="EMBL" id="GDHC01014346">
    <property type="protein sequence ID" value="JAQ04283.1"/>
    <property type="molecule type" value="Transcribed_RNA"/>
</dbReference>
<feature type="domain" description="Major facilitator superfamily (MFS) profile" evidence="6">
    <location>
        <begin position="18"/>
        <end position="303"/>
    </location>
</feature>
<dbReference type="Gene3D" id="1.20.1250.20">
    <property type="entry name" value="MFS general substrate transporter like domains"/>
    <property type="match status" value="1"/>
</dbReference>
<name>A0A146L7D8_LYGHE</name>
<dbReference type="InterPro" id="IPR020846">
    <property type="entry name" value="MFS_dom"/>
</dbReference>
<dbReference type="InterPro" id="IPR011701">
    <property type="entry name" value="MFS"/>
</dbReference>
<sequence>MGIYNKIPRIPIPACLPMRYLISIECFFGLTISYVIRFCLSLAMIKMASHHKSAQADTESCPYNASEQHANASKGDFEWTEIEQGRVLASMFVGYLVAMIPSGMLGDMLGAGPMLTMGVLLSSVASVLTPLAAYHSSITLCVLRAFLGVFQAMVYAPLHCIVAAWIPPQERGTWSSVVFSGSHAGSFLNGVLTGTFLGPMSLHWSTVFYIYGIAAAQGKALLVESPHESTGLGRHRRNGRSRLGHFHFGVGPPEIHVRHPSLQHRLEWLPLRIGVLQYMGSGEHHRCVDRFRGQEENHWSNSK</sequence>
<evidence type="ECO:0000256" key="2">
    <source>
        <dbReference type="ARBA" id="ARBA00022692"/>
    </source>
</evidence>
<keyword evidence="2 5" id="KW-0812">Transmembrane</keyword>
<feature type="transmembrane region" description="Helical" evidence="5">
    <location>
        <begin position="20"/>
        <end position="45"/>
    </location>
</feature>
<evidence type="ECO:0000256" key="4">
    <source>
        <dbReference type="ARBA" id="ARBA00023136"/>
    </source>
</evidence>
<feature type="transmembrane region" description="Helical" evidence="5">
    <location>
        <begin position="87"/>
        <end position="105"/>
    </location>
</feature>
<evidence type="ECO:0000256" key="3">
    <source>
        <dbReference type="ARBA" id="ARBA00022989"/>
    </source>
</evidence>
<dbReference type="GO" id="GO:0022857">
    <property type="term" value="F:transmembrane transporter activity"/>
    <property type="evidence" value="ECO:0007669"/>
    <property type="project" value="InterPro"/>
</dbReference>
<accession>A0A146L7D8</accession>
<evidence type="ECO:0000259" key="6">
    <source>
        <dbReference type="PROSITE" id="PS50850"/>
    </source>
</evidence>
<feature type="transmembrane region" description="Helical" evidence="5">
    <location>
        <begin position="111"/>
        <end position="133"/>
    </location>
</feature>
<comment type="subcellular location">
    <subcellularLocation>
        <location evidence="1">Membrane</location>
        <topology evidence="1">Multi-pass membrane protein</topology>
    </subcellularLocation>
</comment>
<dbReference type="PANTHER" id="PTHR11662">
    <property type="entry name" value="SOLUTE CARRIER FAMILY 17"/>
    <property type="match status" value="1"/>
</dbReference>
<evidence type="ECO:0000256" key="1">
    <source>
        <dbReference type="ARBA" id="ARBA00004141"/>
    </source>
</evidence>
<dbReference type="Pfam" id="PF07690">
    <property type="entry name" value="MFS_1"/>
    <property type="match status" value="1"/>
</dbReference>
<evidence type="ECO:0000256" key="5">
    <source>
        <dbReference type="SAM" id="Phobius"/>
    </source>
</evidence>
<dbReference type="AlphaFoldDB" id="A0A146L7D8"/>
<dbReference type="PROSITE" id="PS50850">
    <property type="entry name" value="MFS"/>
    <property type="match status" value="1"/>
</dbReference>
<proteinExistence type="predicted"/>
<keyword evidence="4 5" id="KW-0472">Membrane</keyword>
<protein>
    <submittedName>
        <fullName evidence="7">Sialin</fullName>
    </submittedName>
</protein>
<dbReference type="InterPro" id="IPR036259">
    <property type="entry name" value="MFS_trans_sf"/>
</dbReference>
<gene>
    <name evidence="7" type="primary">SLC17A5_0</name>
    <name evidence="7" type="ORF">g.25425</name>
</gene>
<dbReference type="InterPro" id="IPR050382">
    <property type="entry name" value="MFS_Na/Anion_cotransporter"/>
</dbReference>
<dbReference type="GO" id="GO:0016020">
    <property type="term" value="C:membrane"/>
    <property type="evidence" value="ECO:0007669"/>
    <property type="project" value="UniProtKB-SubCell"/>
</dbReference>
<dbReference type="SUPFAM" id="SSF103473">
    <property type="entry name" value="MFS general substrate transporter"/>
    <property type="match status" value="1"/>
</dbReference>
<keyword evidence="3 5" id="KW-1133">Transmembrane helix</keyword>
<evidence type="ECO:0000313" key="7">
    <source>
        <dbReference type="EMBL" id="JAQ04283.1"/>
    </source>
</evidence>
<reference evidence="7" key="1">
    <citation type="journal article" date="2016" name="Gigascience">
        <title>De novo construction of an expanded transcriptome assembly for the western tarnished plant bug, Lygus hesperus.</title>
        <authorList>
            <person name="Tassone E.E."/>
            <person name="Geib S.M."/>
            <person name="Hall B."/>
            <person name="Fabrick J.A."/>
            <person name="Brent C.S."/>
            <person name="Hull J.J."/>
        </authorList>
    </citation>
    <scope>NUCLEOTIDE SEQUENCE</scope>
</reference>
<dbReference type="PANTHER" id="PTHR11662:SF399">
    <property type="entry name" value="FI19708P1-RELATED"/>
    <property type="match status" value="1"/>
</dbReference>
<feature type="transmembrane region" description="Helical" evidence="5">
    <location>
        <begin position="145"/>
        <end position="166"/>
    </location>
</feature>
<feature type="transmembrane region" description="Helical" evidence="5">
    <location>
        <begin position="186"/>
        <end position="211"/>
    </location>
</feature>